<feature type="region of interest" description="Disordered" evidence="1">
    <location>
        <begin position="1"/>
        <end position="104"/>
    </location>
</feature>
<keyword evidence="3" id="KW-1185">Reference proteome</keyword>
<reference evidence="2 3" key="1">
    <citation type="submission" date="2020-07" db="EMBL/GenBank/DDBJ databases">
        <title>Comparative genomics of pyrophilous fungi reveals a link between fire events and developmental genes.</title>
        <authorList>
            <consortium name="DOE Joint Genome Institute"/>
            <person name="Steindorff A.S."/>
            <person name="Carver A."/>
            <person name="Calhoun S."/>
            <person name="Stillman K."/>
            <person name="Liu H."/>
            <person name="Lipzen A."/>
            <person name="Pangilinan J."/>
            <person name="Labutti K."/>
            <person name="Bruns T.D."/>
            <person name="Grigoriev I.V."/>
        </authorList>
    </citation>
    <scope>NUCLEOTIDE SEQUENCE [LARGE SCALE GENOMIC DNA]</scope>
    <source>
        <strain evidence="2 3">CBS 144469</strain>
    </source>
</reference>
<dbReference type="AlphaFoldDB" id="A0A8H6H918"/>
<comment type="caution">
    <text evidence="2">The sequence shown here is derived from an EMBL/GenBank/DDBJ whole genome shotgun (WGS) entry which is preliminary data.</text>
</comment>
<evidence type="ECO:0000256" key="1">
    <source>
        <dbReference type="SAM" id="MobiDB-lite"/>
    </source>
</evidence>
<feature type="compositionally biased region" description="Basic residues" evidence="1">
    <location>
        <begin position="218"/>
        <end position="227"/>
    </location>
</feature>
<sequence>MIASTSDLDDDAPSRLAALRPPRRESTNPPTSHNALHPAATTPPSPVVYERSPAKASRVPTPRPRAGARPPSRSQNALTLASSNAPPSLRQHECAPTTRPRRAHDDRRGGFLGEWCATVQIGCSESRRRRYPVGLDVALDVVTRPRVGAPPSSSSTLSQISSAQVHILQREPVHRQTQRVPSIGSIWREERHTTCIRETYRPHPQQRLHSAGFTSATNRRHCRTRRLAQKDRPPDDHSQRAATTQEAFVGTTTDRRSDTADTTKITTTYRLGIFWGVNGVKHGHRTTVTDDHDAGMRCPHPGVRGELEKRIGVLEKEDTTEFMKITTSGARSAFKRRKSEQTTRLEHAAIVEHAWSLFAAQTDRPAHGGMETGSVTTGPDEGKGVPKVYG</sequence>
<protein>
    <submittedName>
        <fullName evidence="2">Uncharacterized protein</fullName>
    </submittedName>
</protein>
<organism evidence="2 3">
    <name type="scientific">Ephemerocybe angulata</name>
    <dbReference type="NCBI Taxonomy" id="980116"/>
    <lineage>
        <taxon>Eukaryota</taxon>
        <taxon>Fungi</taxon>
        <taxon>Dikarya</taxon>
        <taxon>Basidiomycota</taxon>
        <taxon>Agaricomycotina</taxon>
        <taxon>Agaricomycetes</taxon>
        <taxon>Agaricomycetidae</taxon>
        <taxon>Agaricales</taxon>
        <taxon>Agaricineae</taxon>
        <taxon>Psathyrellaceae</taxon>
        <taxon>Ephemerocybe</taxon>
    </lineage>
</organism>
<feature type="region of interest" description="Disordered" evidence="1">
    <location>
        <begin position="211"/>
        <end position="259"/>
    </location>
</feature>
<dbReference type="Proteomes" id="UP000521943">
    <property type="component" value="Unassembled WGS sequence"/>
</dbReference>
<evidence type="ECO:0000313" key="2">
    <source>
        <dbReference type="EMBL" id="KAF6741563.1"/>
    </source>
</evidence>
<dbReference type="EMBL" id="JACGCI010000234">
    <property type="protein sequence ID" value="KAF6741563.1"/>
    <property type="molecule type" value="Genomic_DNA"/>
</dbReference>
<name>A0A8H6H918_9AGAR</name>
<feature type="compositionally biased region" description="Polar residues" evidence="1">
    <location>
        <begin position="75"/>
        <end position="86"/>
    </location>
</feature>
<feature type="compositionally biased region" description="Basic and acidic residues" evidence="1">
    <location>
        <begin position="228"/>
        <end position="239"/>
    </location>
</feature>
<accession>A0A8H6H918</accession>
<evidence type="ECO:0000313" key="3">
    <source>
        <dbReference type="Proteomes" id="UP000521943"/>
    </source>
</evidence>
<proteinExistence type="predicted"/>
<feature type="compositionally biased region" description="Low complexity" evidence="1">
    <location>
        <begin position="58"/>
        <end position="74"/>
    </location>
</feature>
<feature type="region of interest" description="Disordered" evidence="1">
    <location>
        <begin position="364"/>
        <end position="390"/>
    </location>
</feature>
<gene>
    <name evidence="2" type="ORF">DFP72DRAFT_1083629</name>
</gene>